<dbReference type="EMBL" id="BK059105">
    <property type="protein sequence ID" value="DAE30865.1"/>
    <property type="molecule type" value="Genomic_DNA"/>
</dbReference>
<sequence>MTLEELKDQNVSAVERAKAVVSALGLKGDERSVVVGLSKGDKFKLVAMNKVDLPANANQPNQSNFTPITFSTDTGATIGAKHFAGVEIDDDAPAIGSTPLENAAFLVYCIDHNVTFKVDKKVTEDIEATTDRQAYKKNTYKLVVEDYD</sequence>
<name>A0A8S5RIF8_9VIRU</name>
<accession>A0A8S5RIF8</accession>
<reference evidence="1" key="1">
    <citation type="journal article" date="2021" name="Proc. Natl. Acad. Sci. U.S.A.">
        <title>A Catalog of Tens of Thousands of Viruses from Human Metagenomes Reveals Hidden Associations with Chronic Diseases.</title>
        <authorList>
            <person name="Tisza M.J."/>
            <person name="Buck C.B."/>
        </authorList>
    </citation>
    <scope>NUCLEOTIDE SEQUENCE</scope>
    <source>
        <strain evidence="1">CtML55</strain>
    </source>
</reference>
<protein>
    <submittedName>
        <fullName evidence="1">Uncharacterized protein</fullName>
    </submittedName>
</protein>
<evidence type="ECO:0000313" key="1">
    <source>
        <dbReference type="EMBL" id="DAE30865.1"/>
    </source>
</evidence>
<proteinExistence type="predicted"/>
<organism evidence="1">
    <name type="scientific">virus sp. ctML55</name>
    <dbReference type="NCBI Taxonomy" id="2827627"/>
    <lineage>
        <taxon>Viruses</taxon>
    </lineage>
</organism>